<feature type="compositionally biased region" description="Basic and acidic residues" evidence="1">
    <location>
        <begin position="394"/>
        <end position="405"/>
    </location>
</feature>
<organism evidence="2 3">
    <name type="scientific">Triparma columacea</name>
    <dbReference type="NCBI Taxonomy" id="722753"/>
    <lineage>
        <taxon>Eukaryota</taxon>
        <taxon>Sar</taxon>
        <taxon>Stramenopiles</taxon>
        <taxon>Ochrophyta</taxon>
        <taxon>Bolidophyceae</taxon>
        <taxon>Parmales</taxon>
        <taxon>Triparmaceae</taxon>
        <taxon>Triparma</taxon>
    </lineage>
</organism>
<comment type="caution">
    <text evidence="2">The sequence shown here is derived from an EMBL/GenBank/DDBJ whole genome shotgun (WGS) entry which is preliminary data.</text>
</comment>
<sequence length="474" mass="53316">MDSDSDEPLTPYEQSRAARVARNKAYLATLGLTQKKDARELEAEKEEKDKIPYRDIDGCLLCIAMTPFMRPENIHKLIIKTDDDLTDDDVDSTKRYKQFEGHYCPGEEAVITASSNGKLFVINPEHIAKKPVSLTTKDSKGKTKAIKIFVDCFPLLATHGWTGGVGKTPPQVMEMAKDFKTLRRLESPFHNQGDAGHVGDSPEIAKMRKSLEGGFSTYPGGRPIQRKAKKDDVPYLLASLKDESGIAFFTKYKGLLTCAWKICENFDPEMCSKMKNAVSEDFQLYGTGFTKATFAIDNPTPTHKDFNNFGLTFLIAWDVSGDGEELIGGSHVVTDPVFGEAVVIKDSKGGVVIIGDYRVIVHANLAVLKGHRMIVSAYCSQGVVDCCRRKKEKTKNDQRNKGKDKEDDDEVQEEDVKREKRNIVEAYHEVTSEDIGKWSVKKCKLQCKAWNLQSMRGSSKELKNKLRRKLRDWR</sequence>
<dbReference type="Proteomes" id="UP001165065">
    <property type="component" value="Unassembled WGS sequence"/>
</dbReference>
<protein>
    <submittedName>
        <fullName evidence="2">Uncharacterized protein</fullName>
    </submittedName>
</protein>
<gene>
    <name evidence="2" type="ORF">TrCOL_g9840</name>
</gene>
<evidence type="ECO:0000313" key="3">
    <source>
        <dbReference type="Proteomes" id="UP001165065"/>
    </source>
</evidence>
<evidence type="ECO:0000256" key="1">
    <source>
        <dbReference type="SAM" id="MobiDB-lite"/>
    </source>
</evidence>
<evidence type="ECO:0000313" key="2">
    <source>
        <dbReference type="EMBL" id="GMI20333.1"/>
    </source>
</evidence>
<feature type="region of interest" description="Disordered" evidence="1">
    <location>
        <begin position="391"/>
        <end position="415"/>
    </location>
</feature>
<dbReference type="EMBL" id="BRYA01000508">
    <property type="protein sequence ID" value="GMI20333.1"/>
    <property type="molecule type" value="Genomic_DNA"/>
</dbReference>
<reference evidence="3" key="1">
    <citation type="journal article" date="2023" name="Commun. Biol.">
        <title>Genome analysis of Parmales, the sister group of diatoms, reveals the evolutionary specialization of diatoms from phago-mixotrophs to photoautotrophs.</title>
        <authorList>
            <person name="Ban H."/>
            <person name="Sato S."/>
            <person name="Yoshikawa S."/>
            <person name="Yamada K."/>
            <person name="Nakamura Y."/>
            <person name="Ichinomiya M."/>
            <person name="Sato N."/>
            <person name="Blanc-Mathieu R."/>
            <person name="Endo H."/>
            <person name="Kuwata A."/>
            <person name="Ogata H."/>
        </authorList>
    </citation>
    <scope>NUCLEOTIDE SEQUENCE [LARGE SCALE GENOMIC DNA]</scope>
</reference>
<proteinExistence type="predicted"/>
<accession>A0A9W7FUB5</accession>
<dbReference type="OrthoDB" id="10541375at2759"/>
<name>A0A9W7FUB5_9STRA</name>
<dbReference type="AlphaFoldDB" id="A0A9W7FUB5"/>
<keyword evidence="3" id="KW-1185">Reference proteome</keyword>